<evidence type="ECO:0000256" key="2">
    <source>
        <dbReference type="ARBA" id="ARBA00022448"/>
    </source>
</evidence>
<feature type="transmembrane region" description="Helical" evidence="7">
    <location>
        <begin position="136"/>
        <end position="154"/>
    </location>
</feature>
<gene>
    <name evidence="9" type="ORF">AUP44_27225</name>
</gene>
<dbReference type="Gene3D" id="1.10.3720.10">
    <property type="entry name" value="MetI-like"/>
    <property type="match status" value="1"/>
</dbReference>
<keyword evidence="5 7" id="KW-1133">Transmembrane helix</keyword>
<evidence type="ECO:0000256" key="7">
    <source>
        <dbReference type="RuleBase" id="RU363032"/>
    </source>
</evidence>
<evidence type="ECO:0000256" key="3">
    <source>
        <dbReference type="ARBA" id="ARBA00022475"/>
    </source>
</evidence>
<dbReference type="PANTHER" id="PTHR30151">
    <property type="entry name" value="ALKANE SULFONATE ABC TRANSPORTER-RELATED, MEMBRANE SUBUNIT"/>
    <property type="match status" value="1"/>
</dbReference>
<dbReference type="GeneID" id="97243162"/>
<comment type="subcellular location">
    <subcellularLocation>
        <location evidence="1 7">Cell membrane</location>
        <topology evidence="1 7">Multi-pass membrane protein</topology>
    </subcellularLocation>
</comment>
<reference evidence="9 10" key="1">
    <citation type="submission" date="2015-12" db="EMBL/GenBank/DDBJ databases">
        <title>Genome sequence of Tistrella mobilis MCCC 1A02139.</title>
        <authorList>
            <person name="Lu L."/>
            <person name="Lai Q."/>
            <person name="Shao Z."/>
            <person name="Qian P."/>
        </authorList>
    </citation>
    <scope>NUCLEOTIDE SEQUENCE [LARGE SCALE GENOMIC DNA]</scope>
    <source>
        <strain evidence="9 10">MCCC 1A02139</strain>
    </source>
</reference>
<protein>
    <submittedName>
        <fullName evidence="9">Nitrate transport permease nrtB</fullName>
    </submittedName>
</protein>
<dbReference type="InterPro" id="IPR035906">
    <property type="entry name" value="MetI-like_sf"/>
</dbReference>
<dbReference type="RefSeq" id="WP_014748097.1">
    <property type="nucleotide sequence ID" value="NZ_CP121027.1"/>
</dbReference>
<dbReference type="CDD" id="cd06261">
    <property type="entry name" value="TM_PBP2"/>
    <property type="match status" value="1"/>
</dbReference>
<accession>A0A162L368</accession>
<dbReference type="OMA" id="FQQLVMI"/>
<dbReference type="GO" id="GO:0005886">
    <property type="term" value="C:plasma membrane"/>
    <property type="evidence" value="ECO:0007669"/>
    <property type="project" value="UniProtKB-SubCell"/>
</dbReference>
<evidence type="ECO:0000256" key="4">
    <source>
        <dbReference type="ARBA" id="ARBA00022692"/>
    </source>
</evidence>
<evidence type="ECO:0000313" key="10">
    <source>
        <dbReference type="Proteomes" id="UP000075787"/>
    </source>
</evidence>
<proteinExistence type="inferred from homology"/>
<keyword evidence="3" id="KW-1003">Cell membrane</keyword>
<organism evidence="9 10">
    <name type="scientific">Tistrella mobilis</name>
    <dbReference type="NCBI Taxonomy" id="171437"/>
    <lineage>
        <taxon>Bacteria</taxon>
        <taxon>Pseudomonadati</taxon>
        <taxon>Pseudomonadota</taxon>
        <taxon>Alphaproteobacteria</taxon>
        <taxon>Geminicoccales</taxon>
        <taxon>Geminicoccaceae</taxon>
        <taxon>Tistrella</taxon>
    </lineage>
</organism>
<dbReference type="PROSITE" id="PS50928">
    <property type="entry name" value="ABC_TM1"/>
    <property type="match status" value="1"/>
</dbReference>
<feature type="domain" description="ABC transmembrane type-1" evidence="8">
    <location>
        <begin position="70"/>
        <end position="250"/>
    </location>
</feature>
<keyword evidence="2 7" id="KW-0813">Transport</keyword>
<comment type="similarity">
    <text evidence="7">Belongs to the binding-protein-dependent transport system permease family.</text>
</comment>
<sequence>MWTRTLFSPKISLPRSTSLGLGTASVLAIAGLWCGLTYGGLTPPDFLATPGQVLGAGLERILNLSLFGHIAASLQVILAGFLLASVLAVPIGILMGSFPAVQALVEPVTGFMRYIPISALIPLLILWIGIGVEQKIMVIFLGTFFQQLILISDVSARVSRDLVDCAYTLGASRGQVVRQVLVPACLPGVMDNLRVTMGWAWTYLVVAELVAADSGLGYMILNAMRGLFTDVILLGVLTIGLLGLITDALFKWLRRRLLPWAAGL</sequence>
<feature type="transmembrane region" description="Helical" evidence="7">
    <location>
        <begin position="227"/>
        <end position="250"/>
    </location>
</feature>
<evidence type="ECO:0000256" key="6">
    <source>
        <dbReference type="ARBA" id="ARBA00023136"/>
    </source>
</evidence>
<dbReference type="PANTHER" id="PTHR30151:SF0">
    <property type="entry name" value="ABC TRANSPORTER PERMEASE PROTEIN MJ0413-RELATED"/>
    <property type="match status" value="1"/>
</dbReference>
<dbReference type="GO" id="GO:0055085">
    <property type="term" value="P:transmembrane transport"/>
    <property type="evidence" value="ECO:0007669"/>
    <property type="project" value="InterPro"/>
</dbReference>
<dbReference type="Pfam" id="PF00528">
    <property type="entry name" value="BPD_transp_1"/>
    <property type="match status" value="1"/>
</dbReference>
<evidence type="ECO:0000313" key="9">
    <source>
        <dbReference type="EMBL" id="KYO53039.1"/>
    </source>
</evidence>
<dbReference type="AlphaFoldDB" id="A0A162L368"/>
<evidence type="ECO:0000259" key="8">
    <source>
        <dbReference type="PROSITE" id="PS50928"/>
    </source>
</evidence>
<feature type="transmembrane region" description="Helical" evidence="7">
    <location>
        <begin position="200"/>
        <end position="221"/>
    </location>
</feature>
<keyword evidence="6 7" id="KW-0472">Membrane</keyword>
<evidence type="ECO:0000256" key="5">
    <source>
        <dbReference type="ARBA" id="ARBA00022989"/>
    </source>
</evidence>
<dbReference type="InterPro" id="IPR000515">
    <property type="entry name" value="MetI-like"/>
</dbReference>
<dbReference type="Proteomes" id="UP000075787">
    <property type="component" value="Unassembled WGS sequence"/>
</dbReference>
<feature type="transmembrane region" description="Helical" evidence="7">
    <location>
        <begin position="21"/>
        <end position="41"/>
    </location>
</feature>
<feature type="transmembrane region" description="Helical" evidence="7">
    <location>
        <begin position="61"/>
        <end position="90"/>
    </location>
</feature>
<keyword evidence="4 7" id="KW-0812">Transmembrane</keyword>
<feature type="transmembrane region" description="Helical" evidence="7">
    <location>
        <begin position="111"/>
        <end position="130"/>
    </location>
</feature>
<dbReference type="OrthoDB" id="9799271at2"/>
<comment type="caution">
    <text evidence="9">The sequence shown here is derived from an EMBL/GenBank/DDBJ whole genome shotgun (WGS) entry which is preliminary data.</text>
</comment>
<dbReference type="EMBL" id="LPZR01000129">
    <property type="protein sequence ID" value="KYO53039.1"/>
    <property type="molecule type" value="Genomic_DNA"/>
</dbReference>
<evidence type="ECO:0000256" key="1">
    <source>
        <dbReference type="ARBA" id="ARBA00004651"/>
    </source>
</evidence>
<dbReference type="SUPFAM" id="SSF161098">
    <property type="entry name" value="MetI-like"/>
    <property type="match status" value="1"/>
</dbReference>
<name>A0A162L368_9PROT</name>